<evidence type="ECO:0000313" key="2">
    <source>
        <dbReference type="Proteomes" id="UP000009183"/>
    </source>
</evidence>
<name>D7U6Q4_VITVI</name>
<dbReference type="Proteomes" id="UP000009183">
    <property type="component" value="Unassembled WGS sequence, unordered"/>
</dbReference>
<accession>D7U6Q4</accession>
<proteinExistence type="predicted"/>
<dbReference type="InParanoid" id="D7U6Q4"/>
<organism evidence="1 2">
    <name type="scientific">Vitis vinifera</name>
    <name type="common">Grape</name>
    <dbReference type="NCBI Taxonomy" id="29760"/>
    <lineage>
        <taxon>Eukaryota</taxon>
        <taxon>Viridiplantae</taxon>
        <taxon>Streptophyta</taxon>
        <taxon>Embryophyta</taxon>
        <taxon>Tracheophyta</taxon>
        <taxon>Spermatophyta</taxon>
        <taxon>Magnoliopsida</taxon>
        <taxon>eudicotyledons</taxon>
        <taxon>Gunneridae</taxon>
        <taxon>Pentapetalae</taxon>
        <taxon>rosids</taxon>
        <taxon>Vitales</taxon>
        <taxon>Vitaceae</taxon>
        <taxon>Viteae</taxon>
        <taxon>Vitis</taxon>
    </lineage>
</organism>
<reference evidence="2" key="1">
    <citation type="journal article" date="2007" name="Nature">
        <title>The grapevine genome sequence suggests ancestral hexaploidization in major angiosperm phyla.</title>
        <authorList>
            <consortium name="The French-Italian Public Consortium for Grapevine Genome Characterization."/>
            <person name="Jaillon O."/>
            <person name="Aury J.-M."/>
            <person name="Noel B."/>
            <person name="Policriti A."/>
            <person name="Clepet C."/>
            <person name="Casagrande A."/>
            <person name="Choisne N."/>
            <person name="Aubourg S."/>
            <person name="Vitulo N."/>
            <person name="Jubin C."/>
            <person name="Vezzi A."/>
            <person name="Legeai F."/>
            <person name="Hugueney P."/>
            <person name="Dasilva C."/>
            <person name="Horner D."/>
            <person name="Mica E."/>
            <person name="Jublot D."/>
            <person name="Poulain J."/>
            <person name="Bruyere C."/>
            <person name="Billault A."/>
            <person name="Segurens B."/>
            <person name="Gouyvenoux M."/>
            <person name="Ugarte E."/>
            <person name="Cattonaro F."/>
            <person name="Anthouard V."/>
            <person name="Vico V."/>
            <person name="Del Fabbro C."/>
            <person name="Alaux M."/>
            <person name="Di Gaspero G."/>
            <person name="Dumas V."/>
            <person name="Felice N."/>
            <person name="Paillard S."/>
            <person name="Juman I."/>
            <person name="Moroldo M."/>
            <person name="Scalabrin S."/>
            <person name="Canaguier A."/>
            <person name="Le Clainche I."/>
            <person name="Malacrida G."/>
            <person name="Durand E."/>
            <person name="Pesole G."/>
            <person name="Laucou V."/>
            <person name="Chatelet P."/>
            <person name="Merdinoglu D."/>
            <person name="Delledonne M."/>
            <person name="Pezzotti M."/>
            <person name="Lecharny A."/>
            <person name="Scarpelli C."/>
            <person name="Artiguenave F."/>
            <person name="Pe M.E."/>
            <person name="Valle G."/>
            <person name="Morgante M."/>
            <person name="Caboche M."/>
            <person name="Adam-Blondon A.-F."/>
            <person name="Weissenbach J."/>
            <person name="Quetier F."/>
            <person name="Wincker P."/>
        </authorList>
    </citation>
    <scope>NUCLEOTIDE SEQUENCE [LARGE SCALE GENOMIC DNA]</scope>
    <source>
        <strain evidence="2">cv. Pinot noir / PN40024</strain>
    </source>
</reference>
<dbReference type="PaxDb" id="29760-VIT_00s0400g00050.t01"/>
<evidence type="ECO:0000313" key="1">
    <source>
        <dbReference type="EMBL" id="CBI38424.3"/>
    </source>
</evidence>
<protein>
    <submittedName>
        <fullName evidence="1">Uncharacterized protein</fullName>
    </submittedName>
</protein>
<keyword evidence="2" id="KW-1185">Reference proteome</keyword>
<sequence length="72" mass="8410">MFVFTGAFVVLKRSTSTVQSFLTTVVDLCPRASVIRLSLATTKKCRQELKWFKLIKRKNYLLRRHLTGYQSK</sequence>
<dbReference type="HOGENOM" id="CLU_2727420_0_0_1"/>
<dbReference type="EMBL" id="FN596534">
    <property type="protein sequence ID" value="CBI38424.3"/>
    <property type="molecule type" value="Genomic_DNA"/>
</dbReference>
<gene>
    <name evidence="1" type="ORF">VIT_00s0400g00050</name>
</gene>
<dbReference type="AlphaFoldDB" id="D7U6Q4"/>